<organism evidence="1 3">
    <name type="scientific">Zophobas morio</name>
    <dbReference type="NCBI Taxonomy" id="2755281"/>
    <lineage>
        <taxon>Eukaryota</taxon>
        <taxon>Metazoa</taxon>
        <taxon>Ecdysozoa</taxon>
        <taxon>Arthropoda</taxon>
        <taxon>Hexapoda</taxon>
        <taxon>Insecta</taxon>
        <taxon>Pterygota</taxon>
        <taxon>Neoptera</taxon>
        <taxon>Endopterygota</taxon>
        <taxon>Coleoptera</taxon>
        <taxon>Polyphaga</taxon>
        <taxon>Cucujiformia</taxon>
        <taxon>Tenebrionidae</taxon>
        <taxon>Zophobas</taxon>
    </lineage>
</organism>
<evidence type="ECO:0000313" key="1">
    <source>
        <dbReference type="EMBL" id="KAJ3656012.1"/>
    </source>
</evidence>
<sequence>MANSAAAPPVAGADGHDQIASMQFFRMCFDYLFGRIRRGQYNAICLAERDNGPLFMGRDFVAGLVFFCISRSCHEICEEQELMPSPTLQIRTSRRQDSACLHKEPLRSQILAPQQRFQALDISRALVFILYDINNRQCLQPIL</sequence>
<evidence type="ECO:0000313" key="2">
    <source>
        <dbReference type="EMBL" id="KAJ3656049.1"/>
    </source>
</evidence>
<name>A0AA38IG52_9CUCU</name>
<gene>
    <name evidence="1" type="ORF">Zmor_015117</name>
    <name evidence="2" type="ORF">Zmor_015152</name>
</gene>
<dbReference type="EMBL" id="JALNTZ010000004">
    <property type="protein sequence ID" value="KAJ3656012.1"/>
    <property type="molecule type" value="Genomic_DNA"/>
</dbReference>
<proteinExistence type="predicted"/>
<comment type="caution">
    <text evidence="1">The sequence shown here is derived from an EMBL/GenBank/DDBJ whole genome shotgun (WGS) entry which is preliminary data.</text>
</comment>
<keyword evidence="3" id="KW-1185">Reference proteome</keyword>
<protein>
    <submittedName>
        <fullName evidence="1">Uncharacterized protein</fullName>
    </submittedName>
</protein>
<reference evidence="1" key="1">
    <citation type="journal article" date="2023" name="G3 (Bethesda)">
        <title>Whole genome assemblies of Zophobas morio and Tenebrio molitor.</title>
        <authorList>
            <person name="Kaur S."/>
            <person name="Stinson S.A."/>
            <person name="diCenzo G.C."/>
        </authorList>
    </citation>
    <scope>NUCLEOTIDE SEQUENCE</scope>
    <source>
        <strain evidence="1">QUZm001</strain>
    </source>
</reference>
<dbReference type="EMBL" id="JALNTZ010000004">
    <property type="protein sequence ID" value="KAJ3656049.1"/>
    <property type="molecule type" value="Genomic_DNA"/>
</dbReference>
<dbReference type="AlphaFoldDB" id="A0AA38IG52"/>
<dbReference type="Proteomes" id="UP001168821">
    <property type="component" value="Unassembled WGS sequence"/>
</dbReference>
<accession>A0AA38IG52</accession>
<evidence type="ECO:0000313" key="3">
    <source>
        <dbReference type="Proteomes" id="UP001168821"/>
    </source>
</evidence>